<accession>A0AAQ4DY06</accession>
<comment type="caution">
    <text evidence="1">The sequence shown here is derived from an EMBL/GenBank/DDBJ whole genome shotgun (WGS) entry which is preliminary data.</text>
</comment>
<reference evidence="1 2" key="1">
    <citation type="journal article" date="2023" name="Arcadia Sci">
        <title>De novo assembly of a long-read Amblyomma americanum tick genome.</title>
        <authorList>
            <person name="Chou S."/>
            <person name="Poskanzer K.E."/>
            <person name="Rollins M."/>
            <person name="Thuy-Boun P.S."/>
        </authorList>
    </citation>
    <scope>NUCLEOTIDE SEQUENCE [LARGE SCALE GENOMIC DNA]</scope>
    <source>
        <strain evidence="1">F_SG_1</strain>
        <tissue evidence="1">Salivary glands</tissue>
    </source>
</reference>
<keyword evidence="2" id="KW-1185">Reference proteome</keyword>
<dbReference type="EMBL" id="JARKHS020025560">
    <property type="protein sequence ID" value="KAK8767346.1"/>
    <property type="molecule type" value="Genomic_DNA"/>
</dbReference>
<dbReference type="Proteomes" id="UP001321473">
    <property type="component" value="Unassembled WGS sequence"/>
</dbReference>
<evidence type="ECO:0000313" key="1">
    <source>
        <dbReference type="EMBL" id="KAK8767346.1"/>
    </source>
</evidence>
<gene>
    <name evidence="1" type="ORF">V5799_005873</name>
</gene>
<evidence type="ECO:0000313" key="2">
    <source>
        <dbReference type="Proteomes" id="UP001321473"/>
    </source>
</evidence>
<name>A0AAQ4DY06_AMBAM</name>
<proteinExistence type="predicted"/>
<organism evidence="1 2">
    <name type="scientific">Amblyomma americanum</name>
    <name type="common">Lone star tick</name>
    <dbReference type="NCBI Taxonomy" id="6943"/>
    <lineage>
        <taxon>Eukaryota</taxon>
        <taxon>Metazoa</taxon>
        <taxon>Ecdysozoa</taxon>
        <taxon>Arthropoda</taxon>
        <taxon>Chelicerata</taxon>
        <taxon>Arachnida</taxon>
        <taxon>Acari</taxon>
        <taxon>Parasitiformes</taxon>
        <taxon>Ixodida</taxon>
        <taxon>Ixodoidea</taxon>
        <taxon>Ixodidae</taxon>
        <taxon>Amblyomminae</taxon>
        <taxon>Amblyomma</taxon>
    </lineage>
</organism>
<dbReference type="AlphaFoldDB" id="A0AAQ4DY06"/>
<protein>
    <submittedName>
        <fullName evidence="1">Uncharacterized protein</fullName>
    </submittedName>
</protein>
<sequence length="77" mass="8305">MTSPATLRCAVPAGEGTSTQEACVGSIHDPFVWNILSCTARMEIFKLMWRTALTMGSQLESPDARSIFAHVSAGLFT</sequence>